<dbReference type="Proteomes" id="UP001250932">
    <property type="component" value="Unassembled WGS sequence"/>
</dbReference>
<proteinExistence type="predicted"/>
<sequence length="283" mass="32007">MFKLKKRPLKPEKEPELYNILENYTDFDPPGNVMVCAMTREEDIQHHAKILGASYEIPIEEMQTLLAEGGIYSYPQTGGVVTRGMFVCRIDSTGETPKSTWILDLAQTAEAEQLSRYSDIPLTDAAERIFFRGLPEELQDRLKQKNLGLDYSKLDRSVAKGGDIKYIDFRKDWSPYFKRKCTMPDGSMVETGGIQEFATLHGITISQAQELIDQGGTLEIEDGVLACQVINNQPTVARFNAKQYAKAKELMEAQGLHIMDALSEMALNDKALMRSLRRTEREN</sequence>
<accession>A0ABU3K6Y3</accession>
<keyword evidence="2" id="KW-1185">Reference proteome</keyword>
<dbReference type="EMBL" id="JAQOUE010000001">
    <property type="protein sequence ID" value="MDT7042110.1"/>
    <property type="molecule type" value="Genomic_DNA"/>
</dbReference>
<organism evidence="1 2">
    <name type="scientific">Candidatus Nitronereus thalassa</name>
    <dbReference type="NCBI Taxonomy" id="3020898"/>
    <lineage>
        <taxon>Bacteria</taxon>
        <taxon>Pseudomonadati</taxon>
        <taxon>Nitrospirota</taxon>
        <taxon>Nitrospiria</taxon>
        <taxon>Nitrospirales</taxon>
        <taxon>Nitrospiraceae</taxon>
        <taxon>Candidatus Nitronereus</taxon>
    </lineage>
</organism>
<gene>
    <name evidence="1" type="ORF">PPG34_07075</name>
</gene>
<comment type="caution">
    <text evidence="1">The sequence shown here is derived from an EMBL/GenBank/DDBJ whole genome shotgun (WGS) entry which is preliminary data.</text>
</comment>
<dbReference type="RefSeq" id="WP_313832471.1">
    <property type="nucleotide sequence ID" value="NZ_JAQOUE010000001.1"/>
</dbReference>
<evidence type="ECO:0000313" key="2">
    <source>
        <dbReference type="Proteomes" id="UP001250932"/>
    </source>
</evidence>
<evidence type="ECO:0000313" key="1">
    <source>
        <dbReference type="EMBL" id="MDT7042110.1"/>
    </source>
</evidence>
<reference evidence="1 2" key="1">
    <citation type="journal article" date="2023" name="ISME J.">
        <title>Cultivation and genomic characterization of novel and ubiquitous marine nitrite-oxidizing bacteria from the Nitrospirales.</title>
        <authorList>
            <person name="Mueller A.J."/>
            <person name="Daebeler A."/>
            <person name="Herbold C.W."/>
            <person name="Kirkegaard R.H."/>
            <person name="Daims H."/>
        </authorList>
    </citation>
    <scope>NUCLEOTIDE SEQUENCE [LARGE SCALE GENOMIC DNA]</scope>
    <source>
        <strain evidence="1 2">EB</strain>
    </source>
</reference>
<name>A0ABU3K6Y3_9BACT</name>
<protein>
    <submittedName>
        <fullName evidence="1">Uncharacterized protein</fullName>
    </submittedName>
</protein>